<dbReference type="AlphaFoldDB" id="A0A8X6GYF8"/>
<protein>
    <submittedName>
        <fullName evidence="1">Uncharacterized protein</fullName>
    </submittedName>
</protein>
<evidence type="ECO:0000313" key="1">
    <source>
        <dbReference type="EMBL" id="GFR12888.1"/>
    </source>
</evidence>
<accession>A0A8X6GYF8</accession>
<dbReference type="OrthoDB" id="6506111at2759"/>
<organism evidence="1 2">
    <name type="scientific">Trichonephila clavata</name>
    <name type="common">Joro spider</name>
    <name type="synonym">Nephila clavata</name>
    <dbReference type="NCBI Taxonomy" id="2740835"/>
    <lineage>
        <taxon>Eukaryota</taxon>
        <taxon>Metazoa</taxon>
        <taxon>Ecdysozoa</taxon>
        <taxon>Arthropoda</taxon>
        <taxon>Chelicerata</taxon>
        <taxon>Arachnida</taxon>
        <taxon>Araneae</taxon>
        <taxon>Araneomorphae</taxon>
        <taxon>Entelegynae</taxon>
        <taxon>Araneoidea</taxon>
        <taxon>Nephilidae</taxon>
        <taxon>Trichonephila</taxon>
    </lineage>
</organism>
<reference evidence="1" key="1">
    <citation type="submission" date="2020-07" db="EMBL/GenBank/DDBJ databases">
        <title>Multicomponent nature underlies the extraordinary mechanical properties of spider dragline silk.</title>
        <authorList>
            <person name="Kono N."/>
            <person name="Nakamura H."/>
            <person name="Mori M."/>
            <person name="Yoshida Y."/>
            <person name="Ohtoshi R."/>
            <person name="Malay A.D."/>
            <person name="Moran D.A.P."/>
            <person name="Tomita M."/>
            <person name="Numata K."/>
            <person name="Arakawa K."/>
        </authorList>
    </citation>
    <scope>NUCLEOTIDE SEQUENCE</scope>
</reference>
<sequence length="69" mass="8027">MKLRVLRLSESDRTALLLDIGEEITVDSGRTMLIEKMDILNIKRDFHINGYIKKHEVDAVSAKLWVQEM</sequence>
<gene>
    <name evidence="1" type="ORF">TNCT_712071</name>
</gene>
<dbReference type="EMBL" id="BMAO01017035">
    <property type="protein sequence ID" value="GFR12888.1"/>
    <property type="molecule type" value="Genomic_DNA"/>
</dbReference>
<dbReference type="Proteomes" id="UP000887116">
    <property type="component" value="Unassembled WGS sequence"/>
</dbReference>
<evidence type="ECO:0000313" key="2">
    <source>
        <dbReference type="Proteomes" id="UP000887116"/>
    </source>
</evidence>
<comment type="caution">
    <text evidence="1">The sequence shown here is derived from an EMBL/GenBank/DDBJ whole genome shotgun (WGS) entry which is preliminary data.</text>
</comment>
<proteinExistence type="predicted"/>
<name>A0A8X6GYF8_TRICU</name>
<keyword evidence="2" id="KW-1185">Reference proteome</keyword>